<dbReference type="EMBL" id="DS985252">
    <property type="protein sequence ID" value="EDV21785.1"/>
    <property type="molecule type" value="Genomic_DNA"/>
</dbReference>
<dbReference type="PANTHER" id="PTHR20961">
    <property type="entry name" value="GLYCOSYLTRANSFERASE"/>
    <property type="match status" value="1"/>
</dbReference>
<dbReference type="GeneID" id="6757010"/>
<keyword evidence="1" id="KW-0328">Glycosyltransferase</keyword>
<keyword evidence="5" id="KW-0472">Membrane</keyword>
<dbReference type="Gene3D" id="2.60.40.10">
    <property type="entry name" value="Immunoglobulins"/>
    <property type="match status" value="1"/>
</dbReference>
<dbReference type="RefSeq" id="XP_002115933.1">
    <property type="nucleotide sequence ID" value="XM_002115897.1"/>
</dbReference>
<dbReference type="OMA" id="EFQMRVV"/>
<gene>
    <name evidence="9" type="ORF">TRIADDRAFT_12816</name>
</gene>
<dbReference type="AlphaFoldDB" id="B3S6M7"/>
<dbReference type="GO" id="GO:0097363">
    <property type="term" value="F:protein O-acetylglucosaminyltransferase activity"/>
    <property type="evidence" value="ECO:0000318"/>
    <property type="project" value="GO_Central"/>
</dbReference>
<dbReference type="InParanoid" id="B3S6M7"/>
<dbReference type="KEGG" id="tad:TRIADDRAFT_12816"/>
<name>B3S6M7_TRIAD</name>
<evidence type="ECO:0000256" key="5">
    <source>
        <dbReference type="ARBA" id="ARBA00023136"/>
    </source>
</evidence>
<dbReference type="PhylomeDB" id="B3S6M7"/>
<accession>B3S6M7</accession>
<evidence type="ECO:0000256" key="7">
    <source>
        <dbReference type="ARBA" id="ARBA00037847"/>
    </source>
</evidence>
<dbReference type="OrthoDB" id="529273at2759"/>
<dbReference type="GO" id="GO:0005783">
    <property type="term" value="C:endoplasmic reticulum"/>
    <property type="evidence" value="ECO:0000318"/>
    <property type="project" value="GO_Central"/>
</dbReference>
<keyword evidence="2" id="KW-0808">Transferase</keyword>
<feature type="non-terminal residue" evidence="9">
    <location>
        <position position="1"/>
    </location>
</feature>
<evidence type="ECO:0000256" key="6">
    <source>
        <dbReference type="ARBA" id="ARBA00023180"/>
    </source>
</evidence>
<keyword evidence="3" id="KW-0812">Transmembrane</keyword>
<dbReference type="FunCoup" id="B3S6M7">
    <property type="interactions" value="240"/>
</dbReference>
<keyword evidence="6" id="KW-0325">Glycoprotein</keyword>
<evidence type="ECO:0000256" key="1">
    <source>
        <dbReference type="ARBA" id="ARBA00022676"/>
    </source>
</evidence>
<comment type="subcellular location">
    <subcellularLocation>
        <location evidence="7">Endomembrane system</location>
        <topology evidence="7">Single-pass membrane protein</topology>
    </subcellularLocation>
</comment>
<dbReference type="eggNOG" id="KOG4698">
    <property type="taxonomic scope" value="Eukaryota"/>
</dbReference>
<dbReference type="Proteomes" id="UP000009022">
    <property type="component" value="Unassembled WGS sequence"/>
</dbReference>
<dbReference type="HOGENOM" id="CLU_020169_0_0_1"/>
<evidence type="ECO:0000259" key="8">
    <source>
        <dbReference type="Pfam" id="PF04577"/>
    </source>
</evidence>
<proteinExistence type="predicted"/>
<feature type="domain" description="Glycosyltransferase 61 catalytic" evidence="8">
    <location>
        <begin position="230"/>
        <end position="336"/>
    </location>
</feature>
<dbReference type="InterPro" id="IPR049625">
    <property type="entry name" value="Glyco_transf_61_cat"/>
</dbReference>
<dbReference type="STRING" id="10228.B3S6M7"/>
<evidence type="ECO:0000256" key="4">
    <source>
        <dbReference type="ARBA" id="ARBA00022989"/>
    </source>
</evidence>
<evidence type="ECO:0000256" key="3">
    <source>
        <dbReference type="ARBA" id="ARBA00022692"/>
    </source>
</evidence>
<organism evidence="9 10">
    <name type="scientific">Trichoplax adhaerens</name>
    <name type="common">Trichoplax reptans</name>
    <dbReference type="NCBI Taxonomy" id="10228"/>
    <lineage>
        <taxon>Eukaryota</taxon>
        <taxon>Metazoa</taxon>
        <taxon>Placozoa</taxon>
        <taxon>Uniplacotomia</taxon>
        <taxon>Trichoplacea</taxon>
        <taxon>Trichoplacidae</taxon>
        <taxon>Trichoplax</taxon>
    </lineage>
</organism>
<keyword evidence="4" id="KW-1133">Transmembrane helix</keyword>
<dbReference type="InterPro" id="IPR013783">
    <property type="entry name" value="Ig-like_fold"/>
</dbReference>
<evidence type="ECO:0000313" key="9">
    <source>
        <dbReference type="EMBL" id="EDV21785.1"/>
    </source>
</evidence>
<evidence type="ECO:0000256" key="2">
    <source>
        <dbReference type="ARBA" id="ARBA00022679"/>
    </source>
</evidence>
<feature type="non-terminal residue" evidence="9">
    <location>
        <position position="565"/>
    </location>
</feature>
<dbReference type="GO" id="GO:0035269">
    <property type="term" value="P:protein O-linked glycosylation via mannose"/>
    <property type="evidence" value="ECO:0000318"/>
    <property type="project" value="GO_Central"/>
</dbReference>
<evidence type="ECO:0000313" key="10">
    <source>
        <dbReference type="Proteomes" id="UP000009022"/>
    </source>
</evidence>
<keyword evidence="10" id="KW-1185">Reference proteome</keyword>
<dbReference type="PANTHER" id="PTHR20961:SF38">
    <property type="entry name" value="PROTEIN O-LINKED-MANNOSE BETA-1,4-N-ACETYLGLUCOSAMINYLTRANSFERASE 2"/>
    <property type="match status" value="1"/>
</dbReference>
<dbReference type="SUPFAM" id="SSF49265">
    <property type="entry name" value="Fibronectin type III"/>
    <property type="match status" value="1"/>
</dbReference>
<dbReference type="CTD" id="6757010"/>
<protein>
    <recommendedName>
        <fullName evidence="8">Glycosyltransferase 61 catalytic domain-containing protein</fullName>
    </recommendedName>
</protein>
<dbReference type="Pfam" id="PF04577">
    <property type="entry name" value="Glyco_transf_61"/>
    <property type="match status" value="1"/>
</dbReference>
<sequence length="565" mass="66216">LLQRGSSVWCWGNHSTNRICKFDHLCYSYNYDEFIFIHGLTKSIRDNLPDDRFNPTLLDMSSVEDHNRQYFNFVELPWQVISQKFNLNSSVIMNGNHLIFRRFYPSNIMHVIHDDLIPLYYTLRQYSNLYSDNIQVIFFDEEPPTHYAYLYNLFSNRLPLYKKDLISLLNTRNHNNKNNNNNNNNDNVHGSLICFQQVIVGISKMTTWYQYGFQSSAPQGPIQRKLPNTFPYRTFTQFIMKKLNIHCPISTASQLESDDNVIVIMLRHSNRLIINVDRLKQFIADKYKRNVITLSIEDSQDYNITHQLSILSCQTIGLIGMHGSALILGLFLPQNSFLLELFPYAINPHHYTPYKTMAGLPDIQLHYASWTNQISSHSIAHPEYPSQLGGINHLPHHQQEEIVGTVEVPLHSCCQDPNWLYHIYQDTVIEIESFSQQLTLLFDQQTQYWTTNEGQHRHLQFPPSRVDNITCSVGYHQGKSNITITWDLPWTIKLCNQQQRQSYKILFEIWLQQSNQESVIAYVTNETRLIISDNIDRNQLYYAWIRAIINDSTKGPFSNTLYCHT</sequence>
<dbReference type="InterPro" id="IPR036116">
    <property type="entry name" value="FN3_sf"/>
</dbReference>
<dbReference type="InterPro" id="IPR007657">
    <property type="entry name" value="Glycosyltransferase_61"/>
</dbReference>
<reference evidence="9 10" key="1">
    <citation type="journal article" date="2008" name="Nature">
        <title>The Trichoplax genome and the nature of placozoans.</title>
        <authorList>
            <person name="Srivastava M."/>
            <person name="Begovic E."/>
            <person name="Chapman J."/>
            <person name="Putnam N.H."/>
            <person name="Hellsten U."/>
            <person name="Kawashima T."/>
            <person name="Kuo A."/>
            <person name="Mitros T."/>
            <person name="Salamov A."/>
            <person name="Carpenter M.L."/>
            <person name="Signorovitch A.Y."/>
            <person name="Moreno M.A."/>
            <person name="Kamm K."/>
            <person name="Grimwood J."/>
            <person name="Schmutz J."/>
            <person name="Shapiro H."/>
            <person name="Grigoriev I.V."/>
            <person name="Buss L.W."/>
            <person name="Schierwater B."/>
            <person name="Dellaporta S.L."/>
            <person name="Rokhsar D.S."/>
        </authorList>
    </citation>
    <scope>NUCLEOTIDE SEQUENCE [LARGE SCALE GENOMIC DNA]</scope>
    <source>
        <strain evidence="9 10">Grell-BS-1999</strain>
    </source>
</reference>